<comment type="caution">
    <text evidence="2">The sequence shown here is derived from an EMBL/GenBank/DDBJ whole genome shotgun (WGS) entry which is preliminary data.</text>
</comment>
<organism evidence="2 3">
    <name type="scientific">Desulfomonile tiedjei</name>
    <dbReference type="NCBI Taxonomy" id="2358"/>
    <lineage>
        <taxon>Bacteria</taxon>
        <taxon>Pseudomonadati</taxon>
        <taxon>Thermodesulfobacteriota</taxon>
        <taxon>Desulfomonilia</taxon>
        <taxon>Desulfomonilales</taxon>
        <taxon>Desulfomonilaceae</taxon>
        <taxon>Desulfomonile</taxon>
    </lineage>
</organism>
<protein>
    <recommendedName>
        <fullName evidence="1">3-hydroxyacyl-CoA dehydrogenase NAD binding domain-containing protein</fullName>
    </recommendedName>
</protein>
<evidence type="ECO:0000313" key="2">
    <source>
        <dbReference type="EMBL" id="MBI5250468.1"/>
    </source>
</evidence>
<dbReference type="Proteomes" id="UP000807825">
    <property type="component" value="Unassembled WGS sequence"/>
</dbReference>
<dbReference type="InterPro" id="IPR006176">
    <property type="entry name" value="3-OHacyl-CoA_DH_NAD-bd"/>
</dbReference>
<evidence type="ECO:0000259" key="1">
    <source>
        <dbReference type="Pfam" id="PF02737"/>
    </source>
</evidence>
<feature type="domain" description="3-hydroxyacyl-CoA dehydrogenase NAD binding" evidence="1">
    <location>
        <begin position="10"/>
        <end position="71"/>
    </location>
</feature>
<accession>A0A9D6Z0Y7</accession>
<dbReference type="GO" id="GO:0070403">
    <property type="term" value="F:NAD+ binding"/>
    <property type="evidence" value="ECO:0007669"/>
    <property type="project" value="InterPro"/>
</dbReference>
<reference evidence="2" key="1">
    <citation type="submission" date="2020-07" db="EMBL/GenBank/DDBJ databases">
        <title>Huge and variable diversity of episymbiotic CPR bacteria and DPANN archaea in groundwater ecosystems.</title>
        <authorList>
            <person name="He C.Y."/>
            <person name="Keren R."/>
            <person name="Whittaker M."/>
            <person name="Farag I.F."/>
            <person name="Doudna J."/>
            <person name="Cate J.H.D."/>
            <person name="Banfield J.F."/>
        </authorList>
    </citation>
    <scope>NUCLEOTIDE SEQUENCE</scope>
    <source>
        <strain evidence="2">NC_groundwater_1664_Pr3_B-0.1um_52_9</strain>
    </source>
</reference>
<sequence>MESTELLEKKIAVIGAGLMGHAIAQLFAAKANAVSLFDSNQQVLESAPARIRSNFEILLDLGFVTRDQVESA</sequence>
<feature type="non-terminal residue" evidence="2">
    <location>
        <position position="72"/>
    </location>
</feature>
<dbReference type="EMBL" id="JACRDE010000347">
    <property type="protein sequence ID" value="MBI5250468.1"/>
    <property type="molecule type" value="Genomic_DNA"/>
</dbReference>
<name>A0A9D6Z0Y7_9BACT</name>
<dbReference type="AlphaFoldDB" id="A0A9D6Z0Y7"/>
<dbReference type="SUPFAM" id="SSF51735">
    <property type="entry name" value="NAD(P)-binding Rossmann-fold domains"/>
    <property type="match status" value="1"/>
</dbReference>
<dbReference type="PANTHER" id="PTHR48075">
    <property type="entry name" value="3-HYDROXYACYL-COA DEHYDROGENASE FAMILY PROTEIN"/>
    <property type="match status" value="1"/>
</dbReference>
<dbReference type="Pfam" id="PF02737">
    <property type="entry name" value="3HCDH_N"/>
    <property type="match status" value="1"/>
</dbReference>
<dbReference type="Gene3D" id="3.40.50.720">
    <property type="entry name" value="NAD(P)-binding Rossmann-like Domain"/>
    <property type="match status" value="1"/>
</dbReference>
<dbReference type="InterPro" id="IPR036291">
    <property type="entry name" value="NAD(P)-bd_dom_sf"/>
</dbReference>
<dbReference type="GO" id="GO:0006631">
    <property type="term" value="P:fatty acid metabolic process"/>
    <property type="evidence" value="ECO:0007669"/>
    <property type="project" value="InterPro"/>
</dbReference>
<gene>
    <name evidence="2" type="ORF">HY912_13325</name>
</gene>
<dbReference type="PANTHER" id="PTHR48075:SF5">
    <property type="entry name" value="3-HYDROXYBUTYRYL-COA DEHYDROGENASE"/>
    <property type="match status" value="1"/>
</dbReference>
<dbReference type="GO" id="GO:0016491">
    <property type="term" value="F:oxidoreductase activity"/>
    <property type="evidence" value="ECO:0007669"/>
    <property type="project" value="TreeGrafter"/>
</dbReference>
<proteinExistence type="predicted"/>
<evidence type="ECO:0000313" key="3">
    <source>
        <dbReference type="Proteomes" id="UP000807825"/>
    </source>
</evidence>